<gene>
    <name evidence="5" type="primary">GARIN5B</name>
</gene>
<feature type="region of interest" description="Disordered" evidence="2">
    <location>
        <begin position="236"/>
        <end position="273"/>
    </location>
</feature>
<dbReference type="Proteomes" id="UP001652624">
    <property type="component" value="Chromosome 2"/>
</dbReference>
<evidence type="ECO:0000256" key="1">
    <source>
        <dbReference type="ARBA" id="ARBA00038379"/>
    </source>
</evidence>
<sequence>MNRLWRLGCRRLFRRPLKWVPILGELQKTLQKGEYLPLRPLPMFESNFVQVTNQGSPVFVHHGTNRVTMGVAASLPGLGMPDILLIARPPDGTPGADLVLTRLIPMALVNLYVHDLAACRLKLRLVSGRAYYLELDAPSHELSFLFNRWLRLVNLLQRPLITWVPRTSFTPPLALAHTDAPASTWHLQNELPTGRSATAGEPTFQHVILASQRPRKVKAPKRRFKSQAVGDSVPLIWSQLEHGDPRKKHRDKKASRDLQTLRPQAQPRTSEKHSLTIRTIFSIISNTVNTTQSSAKVPPNSSREGCLTHSFTEPPAACLPPKPRDPSLRGSYDQLGRFLWQQNLEELMDPESSTLSSSTLSPPTFYLEAPYSSSPGHAARAQPPGAPPTQRGTSVCTPFILDRSQRVPAVQATPRKMSTGLSRKNPPSPSAPPKTPARPGPTRKDPLKTPTRPGHSRKQRPVLTHRSKTPGAPAPSRKGPPAPALPTKAPSLQGPSWKSPATPSQKALVPPPHSSLEDGAVGGQRAPRSQRPFATNITSSPELLVSRARRVTVVGLKGAHTQQDRQTHCTEEEAAVDVAGFKSQHAGQQQTWVRAQAPAVEAPPREQSRPFSVEGLALAKLVIMARAQDVPLPPMLASLPSWLSLHQASILSLWGPGPPPRLGQGSLPEGRPRDPAGAPGVSPRSRRNPGDPKTHSASQMPIALPACRWEDLPPPQPRSPSPHPRPPPQSRRGPLEPRRAPFHCPLARAGSHSEILLPSLLELMTRSGPVAKVDTVLEQLGACAPPPRYAGLPASPRGQAVSLLLANPTQCQHTPATGPGPGLWHPQWGQLCVPRTLGPQGVSSLRGRKLLQMGASKFTPPCCDWEWAEQASRRRCPLCKDSKKRGRWGWGGEDGLPAGGATVEYESEE</sequence>
<protein>
    <submittedName>
        <fullName evidence="5">Golgi-associated RAB2 interactor protein 5B</fullName>
    </submittedName>
</protein>
<evidence type="ECO:0000259" key="3">
    <source>
        <dbReference type="Pfam" id="PF12480"/>
    </source>
</evidence>
<feature type="region of interest" description="Disordered" evidence="2">
    <location>
        <begin position="366"/>
        <end position="540"/>
    </location>
</feature>
<feature type="compositionally biased region" description="Basic residues" evidence="2">
    <location>
        <begin position="454"/>
        <end position="468"/>
    </location>
</feature>
<feature type="compositionally biased region" description="Polar residues" evidence="2">
    <location>
        <begin position="290"/>
        <end position="303"/>
    </location>
</feature>
<organism evidence="4 5">
    <name type="scientific">Erinaceus europaeus</name>
    <name type="common">Western European hedgehog</name>
    <dbReference type="NCBI Taxonomy" id="9365"/>
    <lineage>
        <taxon>Eukaryota</taxon>
        <taxon>Metazoa</taxon>
        <taxon>Chordata</taxon>
        <taxon>Craniata</taxon>
        <taxon>Vertebrata</taxon>
        <taxon>Euteleostomi</taxon>
        <taxon>Mammalia</taxon>
        <taxon>Eutheria</taxon>
        <taxon>Laurasiatheria</taxon>
        <taxon>Eulipotyphla</taxon>
        <taxon>Erinaceidae</taxon>
        <taxon>Erinaceinae</taxon>
        <taxon>Erinaceus</taxon>
    </lineage>
</organism>
<reference evidence="5" key="2">
    <citation type="submission" date="2025-08" db="UniProtKB">
        <authorList>
            <consortium name="RefSeq"/>
        </authorList>
    </citation>
    <scope>IDENTIFICATION</scope>
</reference>
<feature type="compositionally biased region" description="Pro residues" evidence="2">
    <location>
        <begin position="712"/>
        <end position="729"/>
    </location>
</feature>
<evidence type="ECO:0000313" key="5">
    <source>
        <dbReference type="RefSeq" id="XP_060042514.1"/>
    </source>
</evidence>
<name>A0ABM3X105_ERIEU</name>
<comment type="similarity">
    <text evidence="1">Belongs to the GARIN family.</text>
</comment>
<feature type="domain" description="Golgi associated RAB2 interactor protein-like Rab2B-binding" evidence="3">
    <location>
        <begin position="98"/>
        <end position="165"/>
    </location>
</feature>
<proteinExistence type="inferred from homology"/>
<reference evidence="4" key="1">
    <citation type="submission" date="2025-05" db="UniProtKB">
        <authorList>
            <consortium name="RefSeq"/>
        </authorList>
    </citation>
    <scope>NUCLEOTIDE SEQUENCE [LARGE SCALE GENOMIC DNA]</scope>
</reference>
<dbReference type="GeneID" id="103124487"/>
<evidence type="ECO:0000256" key="2">
    <source>
        <dbReference type="SAM" id="MobiDB-lite"/>
    </source>
</evidence>
<feature type="compositionally biased region" description="Pro residues" evidence="2">
    <location>
        <begin position="426"/>
        <end position="439"/>
    </location>
</feature>
<dbReference type="Pfam" id="PF12480">
    <property type="entry name" value="GARIL_Rab2_bd"/>
    <property type="match status" value="1"/>
</dbReference>
<dbReference type="PANTHER" id="PTHR22574">
    <property type="match status" value="1"/>
</dbReference>
<feature type="compositionally biased region" description="Polar residues" evidence="2">
    <location>
        <begin position="257"/>
        <end position="268"/>
    </location>
</feature>
<keyword evidence="4" id="KW-1185">Reference proteome</keyword>
<feature type="region of interest" description="Disordered" evidence="2">
    <location>
        <begin position="290"/>
        <end position="330"/>
    </location>
</feature>
<dbReference type="PANTHER" id="PTHR22574:SF12">
    <property type="entry name" value="GOLGI-ASSOCIATED RAB2 INTERACTOR PROTEIN 5B"/>
    <property type="match status" value="1"/>
</dbReference>
<feature type="region of interest" description="Disordered" evidence="2">
    <location>
        <begin position="656"/>
        <end position="742"/>
    </location>
</feature>
<feature type="compositionally biased region" description="Polar residues" evidence="2">
    <location>
        <begin position="493"/>
        <end position="505"/>
    </location>
</feature>
<dbReference type="InterPro" id="IPR022168">
    <property type="entry name" value="GARIL-like_Rab2B-bd"/>
</dbReference>
<feature type="compositionally biased region" description="Gly residues" evidence="2">
    <location>
        <begin position="888"/>
        <end position="898"/>
    </location>
</feature>
<accession>A0ABM3X105</accession>
<dbReference type="RefSeq" id="XP_060042514.1">
    <property type="nucleotide sequence ID" value="XM_060186531.1"/>
</dbReference>
<evidence type="ECO:0000313" key="4">
    <source>
        <dbReference type="Proteomes" id="UP001652624"/>
    </source>
</evidence>
<feature type="region of interest" description="Disordered" evidence="2">
    <location>
        <begin position="881"/>
        <end position="909"/>
    </location>
</feature>